<feature type="repeat" description="WD" evidence="1">
    <location>
        <begin position="776"/>
        <end position="807"/>
    </location>
</feature>
<keyword evidence="3" id="KW-1185">Reference proteome</keyword>
<organism evidence="3 4">
    <name type="scientific">Carassius auratus</name>
    <name type="common">Goldfish</name>
    <dbReference type="NCBI Taxonomy" id="7957"/>
    <lineage>
        <taxon>Eukaryota</taxon>
        <taxon>Metazoa</taxon>
        <taxon>Chordata</taxon>
        <taxon>Craniata</taxon>
        <taxon>Vertebrata</taxon>
        <taxon>Euteleostomi</taxon>
        <taxon>Actinopterygii</taxon>
        <taxon>Neopterygii</taxon>
        <taxon>Teleostei</taxon>
        <taxon>Ostariophysi</taxon>
        <taxon>Cypriniformes</taxon>
        <taxon>Cyprinidae</taxon>
        <taxon>Cyprininae</taxon>
        <taxon>Carassius</taxon>
    </lineage>
</organism>
<dbReference type="Gene3D" id="2.130.10.10">
    <property type="entry name" value="YVTN repeat-like/Quinoprotein amine dehydrogenase"/>
    <property type="match status" value="3"/>
</dbReference>
<name>A0A6P6QK38_CARAU</name>
<dbReference type="SUPFAM" id="SSF50978">
    <property type="entry name" value="WD40 repeat-like"/>
    <property type="match status" value="2"/>
</dbReference>
<evidence type="ECO:0000313" key="4">
    <source>
        <dbReference type="RefSeq" id="XP_026133939.1"/>
    </source>
</evidence>
<feature type="compositionally biased region" description="Low complexity" evidence="2">
    <location>
        <begin position="460"/>
        <end position="470"/>
    </location>
</feature>
<dbReference type="RefSeq" id="XP_026133939.1">
    <property type="nucleotide sequence ID" value="XM_026278154.1"/>
</dbReference>
<dbReference type="InterPro" id="IPR042411">
    <property type="entry name" value="WDR27"/>
</dbReference>
<feature type="repeat" description="WD" evidence="1">
    <location>
        <begin position="147"/>
        <end position="189"/>
    </location>
</feature>
<proteinExistence type="predicted"/>
<dbReference type="OrthoDB" id="20669at2759"/>
<evidence type="ECO:0000256" key="1">
    <source>
        <dbReference type="PROSITE-ProRule" id="PRU00221"/>
    </source>
</evidence>
<dbReference type="PROSITE" id="PS50082">
    <property type="entry name" value="WD_REPEATS_2"/>
    <property type="match status" value="3"/>
</dbReference>
<dbReference type="AlphaFoldDB" id="A0A6P6QK38"/>
<dbReference type="PANTHER" id="PTHR44525">
    <property type="entry name" value="WD REPEAT-CONTAINING PROTEIN 27"/>
    <property type="match status" value="1"/>
</dbReference>
<protein>
    <submittedName>
        <fullName evidence="4">WD repeat-containing protein 27 isoform X1</fullName>
    </submittedName>
</protein>
<dbReference type="InterPro" id="IPR001680">
    <property type="entry name" value="WD40_rpt"/>
</dbReference>
<keyword evidence="1" id="KW-0853">WD repeat</keyword>
<reference evidence="4" key="1">
    <citation type="submission" date="2025-08" db="UniProtKB">
        <authorList>
            <consortium name="RefSeq"/>
        </authorList>
    </citation>
    <scope>IDENTIFICATION</scope>
    <source>
        <strain evidence="4">Wakin</strain>
        <tissue evidence="4">Muscle</tissue>
    </source>
</reference>
<accession>A0A6P6QK38</accession>
<sequence length="815" mass="89757">MAAVQYFIERFSVTCNKPMSHLQLACCSSHCALPWQDKSIRIYENNNLEPPLELTGHHGDVSAMVIGTVRDRLVLCSASEDYVIVWDIDRCYRRIREGVSASGTVVGTLLGKVEHLSLCPQSARLAACSGSRVFLLNAEREDVLGVLKAHLGPVTASEFCPWDVNLLISISEDRTFKIWDVKKGDILFESAVLSAYPLLSLFFLEQSSQFITGSGDGQLWCYTLPVDHKCRLVTKLDLSKLEQKYERNHRKTSSPQNSPDGMIGNEVRGTVETTKPVLKIWAQKLHSSHASLQQRTSCVWIGSSDGLYLLDLDTSELLMILPLKGIISDLSISMAGSWAVTNGLGGNMCCLVTSLFGTSVTLLEVNSAGLDELCFRMAMGFSVDEQLSVVPSSPLMTMSPLNAELAKHGRKPQKKIGVSCQKSVKDQALVFHTQVKSSGYNTAPHRTMFRPKTSVKKKSNSASATSTNTKGLLSEYPSHLEAPSMPYAHITVSTTPTPVSSLQFSGNGKQIACGLGDGSVLLYNSSLTSNPAVYTGHSKAVNTVCWSHSKQWFLSTSEDPTLCIWSPNASEPVLTMGDDQFAKPIRSAQFYYLDKFLLLASGSNLMLYLYHLDTTRDDIKRYKQRSKCKLTSKFNMKSGTDITSMSAINDFYSYIVLAAGADRTIQVFDMNQGCMATQIPDAHCRAVHLLTQNKGSAFCTQALESYNLFLSSAITDGLKLWDLRTARCVRRYESHVNRCHHCTAAFSPCGRFIATGSEDHSAYIFDTRSSSFLHKLPRHSETVLNVAFNPANPELLTGTLDGKLALFHPAESLLP</sequence>
<gene>
    <name evidence="4" type="primary">wdr27</name>
</gene>
<evidence type="ECO:0000313" key="3">
    <source>
        <dbReference type="Proteomes" id="UP000515129"/>
    </source>
</evidence>
<dbReference type="Pfam" id="PF00400">
    <property type="entry name" value="WD40"/>
    <property type="match status" value="5"/>
</dbReference>
<dbReference type="PANTHER" id="PTHR44525:SF1">
    <property type="entry name" value="WD REPEAT-CONTAINING PROTEIN 27"/>
    <property type="match status" value="1"/>
</dbReference>
<dbReference type="Proteomes" id="UP000515129">
    <property type="component" value="Chromosome 13"/>
</dbReference>
<dbReference type="CTD" id="253769"/>
<feature type="region of interest" description="Disordered" evidence="2">
    <location>
        <begin position="451"/>
        <end position="470"/>
    </location>
</feature>
<dbReference type="SMART" id="SM00320">
    <property type="entry name" value="WD40"/>
    <property type="match status" value="10"/>
</dbReference>
<feature type="region of interest" description="Disordered" evidence="2">
    <location>
        <begin position="245"/>
        <end position="266"/>
    </location>
</feature>
<evidence type="ECO:0000256" key="2">
    <source>
        <dbReference type="SAM" id="MobiDB-lite"/>
    </source>
</evidence>
<dbReference type="KEGG" id="caua:113112509"/>
<dbReference type="InterPro" id="IPR036322">
    <property type="entry name" value="WD40_repeat_dom_sf"/>
</dbReference>
<dbReference type="PROSITE" id="PS50294">
    <property type="entry name" value="WD_REPEATS_REGION"/>
    <property type="match status" value="1"/>
</dbReference>
<dbReference type="InterPro" id="IPR015943">
    <property type="entry name" value="WD40/YVTN_repeat-like_dom_sf"/>
</dbReference>
<feature type="repeat" description="WD" evidence="1">
    <location>
        <begin position="534"/>
        <end position="575"/>
    </location>
</feature>